<dbReference type="Pfam" id="PF13966">
    <property type="entry name" value="zf-RVT"/>
    <property type="match status" value="1"/>
</dbReference>
<reference evidence="3 4" key="1">
    <citation type="journal article" date="2022" name="G3 (Bethesda)">
        <title>Whole-genome sequence and methylome profiling of the almond [Prunus dulcis (Mill.) D.A. Webb] cultivar 'Nonpareil'.</title>
        <authorList>
            <person name="D'Amico-Willman K.M."/>
            <person name="Ouma W.Z."/>
            <person name="Meulia T."/>
            <person name="Sideli G.M."/>
            <person name="Gradziel T.M."/>
            <person name="Fresnedo-Ramirez J."/>
        </authorList>
    </citation>
    <scope>NUCLEOTIDE SEQUENCE [LARGE SCALE GENOMIC DNA]</scope>
    <source>
        <strain evidence="3">Clone GOH B32 T37-40</strain>
    </source>
</reference>
<dbReference type="Gene3D" id="3.30.420.10">
    <property type="entry name" value="Ribonuclease H-like superfamily/Ribonuclease H"/>
    <property type="match status" value="1"/>
</dbReference>
<dbReference type="GO" id="GO:0004523">
    <property type="term" value="F:RNA-DNA hybrid ribonuclease activity"/>
    <property type="evidence" value="ECO:0007669"/>
    <property type="project" value="InterPro"/>
</dbReference>
<dbReference type="PANTHER" id="PTHR47723:SF13">
    <property type="entry name" value="PUTATIVE-RELATED"/>
    <property type="match status" value="1"/>
</dbReference>
<evidence type="ECO:0008006" key="5">
    <source>
        <dbReference type="Google" id="ProtNLM"/>
    </source>
</evidence>
<dbReference type="Pfam" id="PF13456">
    <property type="entry name" value="RVT_3"/>
    <property type="match status" value="1"/>
</dbReference>
<dbReference type="CDD" id="cd06222">
    <property type="entry name" value="RNase_H_like"/>
    <property type="match status" value="1"/>
</dbReference>
<feature type="domain" description="RNase H type-1" evidence="1">
    <location>
        <begin position="453"/>
        <end position="574"/>
    </location>
</feature>
<dbReference type="AlphaFoldDB" id="A0AAD4UUL5"/>
<dbReference type="InterPro" id="IPR002156">
    <property type="entry name" value="RNaseH_domain"/>
</dbReference>
<protein>
    <recommendedName>
        <fullName evidence="5">RNase H type-1 domain-containing protein</fullName>
    </recommendedName>
</protein>
<name>A0AAD4UUL5_PRUDU</name>
<proteinExistence type="predicted"/>
<dbReference type="InterPro" id="IPR036397">
    <property type="entry name" value="RNaseH_sf"/>
</dbReference>
<accession>A0AAD4UUL5</accession>
<comment type="caution">
    <text evidence="3">The sequence shown here is derived from an EMBL/GenBank/DDBJ whole genome shotgun (WGS) entry which is preliminary data.</text>
</comment>
<dbReference type="InterPro" id="IPR012337">
    <property type="entry name" value="RNaseH-like_sf"/>
</dbReference>
<sequence>MDCAMMFIRKFGYLVDKVHARLASWKSRVLSSAGRATLIQAVTSAIPVFAMQTAKLPMSICDELDKLNRNFFWGGSDKKTKVHLCQWDLLCRPKSKGGLGFKKTHEMNKALLAKSGWRLLKKDEGLWAQIFEKKYLRGHSPCDPNLLLKQNCSPTWKGIVFGSQLLEKGLIWRLGKGDNINFWKDKWIADEALIHMVEVSPDSSMDTIVSDFLMDGWWDIEKLRRVLPEDWVQKIIGCPADLGGTTEDCQIWQTTSNGLFSVKTAYNLLFSGTEWLNPWWKVLWKLKLPPKILFFFWLAYQGKIMSNEQRARRLFIGDPACCICDWHSESTLHILRDCTRAKRVWNLFLNSNQYAPFFHAELHPWLLSNFCSKNMFLQIPWKTLFGVICWHLWKWRNDFIFNNKDDLPFNPRELILSATKEWIKASTNNQLGGDKIQVSLAWTPPENGVLKLNVDGSLMKSSGSIGAGGVIRDHLGNWIGGFAVNLGKGQILEAELWGLFFGLKLAITRGIMDIIVEMDSVNAVNLILSNDLNICHPMAGLVSSCKRLLRQIPKCFLHHIYREKNAVADRLAAWSHDIDLGCWFLEDNPTWLGPLLLDDSIGVTKTRIISSV</sequence>
<dbReference type="InterPro" id="IPR044730">
    <property type="entry name" value="RNase_H-like_dom_plant"/>
</dbReference>
<keyword evidence="4" id="KW-1185">Reference proteome</keyword>
<gene>
    <name evidence="3" type="ORF">L3X38_041265</name>
</gene>
<dbReference type="EMBL" id="JAJFAZ020000008">
    <property type="protein sequence ID" value="KAI5312092.1"/>
    <property type="molecule type" value="Genomic_DNA"/>
</dbReference>
<dbReference type="GO" id="GO:0003676">
    <property type="term" value="F:nucleic acid binding"/>
    <property type="evidence" value="ECO:0007669"/>
    <property type="project" value="InterPro"/>
</dbReference>
<organism evidence="3 4">
    <name type="scientific">Prunus dulcis</name>
    <name type="common">Almond</name>
    <name type="synonym">Amygdalus dulcis</name>
    <dbReference type="NCBI Taxonomy" id="3755"/>
    <lineage>
        <taxon>Eukaryota</taxon>
        <taxon>Viridiplantae</taxon>
        <taxon>Streptophyta</taxon>
        <taxon>Embryophyta</taxon>
        <taxon>Tracheophyta</taxon>
        <taxon>Spermatophyta</taxon>
        <taxon>Magnoliopsida</taxon>
        <taxon>eudicotyledons</taxon>
        <taxon>Gunneridae</taxon>
        <taxon>Pentapetalae</taxon>
        <taxon>rosids</taxon>
        <taxon>fabids</taxon>
        <taxon>Rosales</taxon>
        <taxon>Rosaceae</taxon>
        <taxon>Amygdaloideae</taxon>
        <taxon>Amygdaleae</taxon>
        <taxon>Prunus</taxon>
    </lineage>
</organism>
<dbReference type="SUPFAM" id="SSF53098">
    <property type="entry name" value="Ribonuclease H-like"/>
    <property type="match status" value="1"/>
</dbReference>
<evidence type="ECO:0000313" key="4">
    <source>
        <dbReference type="Proteomes" id="UP001054821"/>
    </source>
</evidence>
<dbReference type="PANTHER" id="PTHR47723">
    <property type="entry name" value="OS05G0353850 PROTEIN"/>
    <property type="match status" value="1"/>
</dbReference>
<evidence type="ECO:0000259" key="2">
    <source>
        <dbReference type="Pfam" id="PF13966"/>
    </source>
</evidence>
<dbReference type="InterPro" id="IPR053151">
    <property type="entry name" value="RNase_H-like"/>
</dbReference>
<dbReference type="Proteomes" id="UP001054821">
    <property type="component" value="Chromosome 8"/>
</dbReference>
<dbReference type="InterPro" id="IPR026960">
    <property type="entry name" value="RVT-Znf"/>
</dbReference>
<feature type="domain" description="Reverse transcriptase zinc-binding" evidence="2">
    <location>
        <begin position="260"/>
        <end position="345"/>
    </location>
</feature>
<evidence type="ECO:0000259" key="1">
    <source>
        <dbReference type="Pfam" id="PF13456"/>
    </source>
</evidence>
<evidence type="ECO:0000313" key="3">
    <source>
        <dbReference type="EMBL" id="KAI5312092.1"/>
    </source>
</evidence>